<feature type="transmembrane region" description="Helical" evidence="1">
    <location>
        <begin position="251"/>
        <end position="269"/>
    </location>
</feature>
<comment type="caution">
    <text evidence="2">The sequence shown here is derived from an EMBL/GenBank/DDBJ whole genome shotgun (WGS) entry which is preliminary data.</text>
</comment>
<dbReference type="AlphaFoldDB" id="A0A956NAP4"/>
<dbReference type="InterPro" id="IPR022134">
    <property type="entry name" value="DUF3667"/>
</dbReference>
<gene>
    <name evidence="2" type="ORF">KDA27_07830</name>
</gene>
<feature type="transmembrane region" description="Helical" evidence="1">
    <location>
        <begin position="180"/>
        <end position="200"/>
    </location>
</feature>
<feature type="transmembrane region" description="Helical" evidence="1">
    <location>
        <begin position="149"/>
        <end position="168"/>
    </location>
</feature>
<dbReference type="Pfam" id="PF12412">
    <property type="entry name" value="DUF3667"/>
    <property type="match status" value="1"/>
</dbReference>
<accession>A0A956NAP4</accession>
<reference evidence="2" key="1">
    <citation type="submission" date="2020-04" db="EMBL/GenBank/DDBJ databases">
        <authorList>
            <person name="Zhang T."/>
        </authorList>
    </citation>
    <scope>NUCLEOTIDE SEQUENCE</scope>
    <source>
        <strain evidence="2">HKST-UBA02</strain>
    </source>
</reference>
<sequence length="281" mass="32092">MSDEHKENCPSCGTKLVGPWCHECGERSLDRESRGLRSLLREAFTATTDLDGRLWRTLRSLLFHPGRLSEEYLAGRRRRWIGPISLFLLINVGYFISPPISDFNLSLEEQIRYQPWGGTALSWVEARNQARGVTMEAYARKYASESAHVAKSLILLHVPWIAAALAIVGGRRYYYAEHFVVAIHGFSFVLTLALIMQWVLRPLLLLAGHWVTIAWDGQQVLRTISLLVLVLALIYWTRASRRVYGFGWPRSVLTSLAFAGGMVIGHWIYRWIQFVATYVIT</sequence>
<dbReference type="EMBL" id="JAGQHS010000030">
    <property type="protein sequence ID" value="MCA9755694.1"/>
    <property type="molecule type" value="Genomic_DNA"/>
</dbReference>
<feature type="transmembrane region" description="Helical" evidence="1">
    <location>
        <begin position="80"/>
        <end position="97"/>
    </location>
</feature>
<evidence type="ECO:0000313" key="3">
    <source>
        <dbReference type="Proteomes" id="UP000739538"/>
    </source>
</evidence>
<protein>
    <submittedName>
        <fullName evidence="2">DUF3667 domain-containing protein</fullName>
    </submittedName>
</protein>
<keyword evidence="1" id="KW-0812">Transmembrane</keyword>
<organism evidence="2 3">
    <name type="scientific">Eiseniibacteriota bacterium</name>
    <dbReference type="NCBI Taxonomy" id="2212470"/>
    <lineage>
        <taxon>Bacteria</taxon>
        <taxon>Candidatus Eiseniibacteriota</taxon>
    </lineage>
</organism>
<feature type="transmembrane region" description="Helical" evidence="1">
    <location>
        <begin position="220"/>
        <end position="239"/>
    </location>
</feature>
<reference evidence="2" key="2">
    <citation type="journal article" date="2021" name="Microbiome">
        <title>Successional dynamics and alternative stable states in a saline activated sludge microbial community over 9 years.</title>
        <authorList>
            <person name="Wang Y."/>
            <person name="Ye J."/>
            <person name="Ju F."/>
            <person name="Liu L."/>
            <person name="Boyd J.A."/>
            <person name="Deng Y."/>
            <person name="Parks D.H."/>
            <person name="Jiang X."/>
            <person name="Yin X."/>
            <person name="Woodcroft B.J."/>
            <person name="Tyson G.W."/>
            <person name="Hugenholtz P."/>
            <person name="Polz M.F."/>
            <person name="Zhang T."/>
        </authorList>
    </citation>
    <scope>NUCLEOTIDE SEQUENCE</scope>
    <source>
        <strain evidence="2">HKST-UBA02</strain>
    </source>
</reference>
<keyword evidence="1" id="KW-0472">Membrane</keyword>
<evidence type="ECO:0000313" key="2">
    <source>
        <dbReference type="EMBL" id="MCA9755694.1"/>
    </source>
</evidence>
<dbReference type="Proteomes" id="UP000739538">
    <property type="component" value="Unassembled WGS sequence"/>
</dbReference>
<evidence type="ECO:0000256" key="1">
    <source>
        <dbReference type="SAM" id="Phobius"/>
    </source>
</evidence>
<name>A0A956NAP4_UNCEI</name>
<proteinExistence type="predicted"/>
<keyword evidence="1" id="KW-1133">Transmembrane helix</keyword>